<gene>
    <name evidence="2" type="ORF">HNP21_006270</name>
</gene>
<dbReference type="EMBL" id="JACJHT010000026">
    <property type="protein sequence ID" value="MBA9043092.1"/>
    <property type="molecule type" value="Genomic_DNA"/>
</dbReference>
<sequence>MIGLISVIVLFNFIAFKTNKRLTGNQILHIWLITIALQSNFDVFIDLKYHGYWYFTEGADWKGILVHTVLLPPVNMMFLNWYPFKRTIIKKISYLIFWVIAILLYEMMTLLPEPWGYFHYGWWNLWHSAVLDPFLLLIILGYYKWVCKIEEKALSRKK</sequence>
<evidence type="ECO:0000313" key="3">
    <source>
        <dbReference type="Proteomes" id="UP000543174"/>
    </source>
</evidence>
<keyword evidence="1" id="KW-0812">Transmembrane</keyword>
<accession>A0A7W3NHQ4</accession>
<organism evidence="2 3">
    <name type="scientific">Priestia aryabhattai</name>
    <name type="common">Bacillus aryabhattai</name>
    <dbReference type="NCBI Taxonomy" id="412384"/>
    <lineage>
        <taxon>Bacteria</taxon>
        <taxon>Bacillati</taxon>
        <taxon>Bacillota</taxon>
        <taxon>Bacilli</taxon>
        <taxon>Bacillales</taxon>
        <taxon>Bacillaceae</taxon>
        <taxon>Priestia</taxon>
    </lineage>
</organism>
<dbReference type="AlphaFoldDB" id="A0A7W3NHQ4"/>
<feature type="transmembrane region" description="Helical" evidence="1">
    <location>
        <begin position="27"/>
        <end position="44"/>
    </location>
</feature>
<comment type="caution">
    <text evidence="2">The sequence shown here is derived from an EMBL/GenBank/DDBJ whole genome shotgun (WGS) entry which is preliminary data.</text>
</comment>
<reference evidence="2" key="1">
    <citation type="submission" date="2020-08" db="EMBL/GenBank/DDBJ databases">
        <title>Functional genomics of gut bacteria from endangered species of beetles.</title>
        <authorList>
            <person name="Carlos-Shanley C."/>
        </authorList>
    </citation>
    <scope>NUCLEOTIDE SEQUENCE [LARGE SCALE GENOMIC DNA]</scope>
    <source>
        <strain evidence="2">S00060</strain>
    </source>
</reference>
<feature type="transmembrane region" description="Helical" evidence="1">
    <location>
        <begin position="123"/>
        <end position="143"/>
    </location>
</feature>
<feature type="transmembrane region" description="Helical" evidence="1">
    <location>
        <begin position="94"/>
        <end position="111"/>
    </location>
</feature>
<feature type="transmembrane region" description="Helical" evidence="1">
    <location>
        <begin position="64"/>
        <end position="82"/>
    </location>
</feature>
<protein>
    <submittedName>
        <fullName evidence="2">Uncharacterized protein</fullName>
    </submittedName>
</protein>
<name>A0A7W3NHQ4_PRIAR</name>
<dbReference type="Proteomes" id="UP000543174">
    <property type="component" value="Unassembled WGS sequence"/>
</dbReference>
<evidence type="ECO:0000313" key="2">
    <source>
        <dbReference type="EMBL" id="MBA9043092.1"/>
    </source>
</evidence>
<proteinExistence type="predicted"/>
<keyword evidence="1" id="KW-0472">Membrane</keyword>
<keyword evidence="3" id="KW-1185">Reference proteome</keyword>
<keyword evidence="1" id="KW-1133">Transmembrane helix</keyword>
<dbReference type="RefSeq" id="WP_061860256.1">
    <property type="nucleotide sequence ID" value="NZ_JACJHT010000026.1"/>
</dbReference>
<evidence type="ECO:0000256" key="1">
    <source>
        <dbReference type="SAM" id="Phobius"/>
    </source>
</evidence>